<evidence type="ECO:0000256" key="1">
    <source>
        <dbReference type="SAM" id="MobiDB-lite"/>
    </source>
</evidence>
<name>A0ABQ4IUT5_9ACTN</name>
<feature type="compositionally biased region" description="Basic residues" evidence="1">
    <location>
        <begin position="36"/>
        <end position="45"/>
    </location>
</feature>
<evidence type="ECO:0000313" key="3">
    <source>
        <dbReference type="Proteomes" id="UP000643165"/>
    </source>
</evidence>
<proteinExistence type="predicted"/>
<feature type="region of interest" description="Disordered" evidence="1">
    <location>
        <begin position="36"/>
        <end position="56"/>
    </location>
</feature>
<dbReference type="Proteomes" id="UP000643165">
    <property type="component" value="Unassembled WGS sequence"/>
</dbReference>
<organism evidence="2 3">
    <name type="scientific">Micromonospora lutea</name>
    <dbReference type="NCBI Taxonomy" id="419825"/>
    <lineage>
        <taxon>Bacteria</taxon>
        <taxon>Bacillati</taxon>
        <taxon>Actinomycetota</taxon>
        <taxon>Actinomycetes</taxon>
        <taxon>Micromonosporales</taxon>
        <taxon>Micromonosporaceae</taxon>
        <taxon>Micromonospora</taxon>
    </lineage>
</organism>
<protein>
    <submittedName>
        <fullName evidence="2">Uncharacterized protein</fullName>
    </submittedName>
</protein>
<accession>A0ABQ4IUT5</accession>
<sequence length="66" mass="7365">MLTAARLRATGSRAVEARRVLAEGGKAEEEAMPVLHGRRRQRRQPKCQGAPQPRQPYCRSLLIRGA</sequence>
<keyword evidence="3" id="KW-1185">Reference proteome</keyword>
<comment type="caution">
    <text evidence="2">The sequence shown here is derived from an EMBL/GenBank/DDBJ whole genome shotgun (WGS) entry which is preliminary data.</text>
</comment>
<dbReference type="EMBL" id="BOPB01000011">
    <property type="protein sequence ID" value="GIJ21683.1"/>
    <property type="molecule type" value="Genomic_DNA"/>
</dbReference>
<evidence type="ECO:0000313" key="2">
    <source>
        <dbReference type="EMBL" id="GIJ21683.1"/>
    </source>
</evidence>
<reference evidence="2 3" key="1">
    <citation type="submission" date="2021-01" db="EMBL/GenBank/DDBJ databases">
        <title>Whole genome shotgun sequence of Verrucosispora lutea NBRC 106530.</title>
        <authorList>
            <person name="Komaki H."/>
            <person name="Tamura T."/>
        </authorList>
    </citation>
    <scope>NUCLEOTIDE SEQUENCE [LARGE SCALE GENOMIC DNA]</scope>
    <source>
        <strain evidence="2 3">NBRC 106530</strain>
    </source>
</reference>
<gene>
    <name evidence="2" type="ORF">Vlu01_23070</name>
</gene>